<dbReference type="STRING" id="588581.Cpap_2095"/>
<evidence type="ECO:0000313" key="2">
    <source>
        <dbReference type="EMBL" id="EGD47692.1"/>
    </source>
</evidence>
<dbReference type="InterPro" id="IPR010001">
    <property type="entry name" value="BofA"/>
</dbReference>
<dbReference type="RefSeq" id="WP_004619028.1">
    <property type="nucleotide sequence ID" value="NZ_ACXX02000006.1"/>
</dbReference>
<accession>F1TCH5</accession>
<dbReference type="Proteomes" id="UP000003860">
    <property type="component" value="Unassembled WGS sequence"/>
</dbReference>
<keyword evidence="1" id="KW-0812">Transmembrane</keyword>
<comment type="caution">
    <text evidence="2">The sequence shown here is derived from an EMBL/GenBank/DDBJ whole genome shotgun (WGS) entry which is preliminary data.</text>
</comment>
<evidence type="ECO:0000256" key="1">
    <source>
        <dbReference type="SAM" id="Phobius"/>
    </source>
</evidence>
<name>F1TCH5_9FIRM</name>
<sequence>MNIGKVVKKLFINIILGVILLIIINFVGSYFSFRIALNVYSALIVGVLGVPGLILLVFLKFMV</sequence>
<evidence type="ECO:0000313" key="3">
    <source>
        <dbReference type="Proteomes" id="UP000003860"/>
    </source>
</evidence>
<keyword evidence="3" id="KW-1185">Reference proteome</keyword>
<feature type="transmembrane region" description="Helical" evidence="1">
    <location>
        <begin position="12"/>
        <end position="33"/>
    </location>
</feature>
<dbReference type="eggNOG" id="ENOG502ZN2X">
    <property type="taxonomic scope" value="Bacteria"/>
</dbReference>
<gene>
    <name evidence="2" type="ORF">Cpap_2095</name>
</gene>
<keyword evidence="1" id="KW-0472">Membrane</keyword>
<reference evidence="2" key="2">
    <citation type="submission" date="2011-01" db="EMBL/GenBank/DDBJ databases">
        <title>The Non-contiguous Finished genome of Clostridium papyrosolvens.</title>
        <authorList>
            <person name="Lucas S."/>
            <person name="Copeland A."/>
            <person name="Lapidus A."/>
            <person name="Cheng J.-F."/>
            <person name="Goodwin L."/>
            <person name="Pitluck S."/>
            <person name="Misra M."/>
            <person name="Chertkov O."/>
            <person name="Detter J.C."/>
            <person name="Han C."/>
            <person name="Tapia R."/>
            <person name="Land M."/>
            <person name="Hauser L."/>
            <person name="Kyrpides N."/>
            <person name="Ivanova N."/>
            <person name="Pagani I."/>
            <person name="Mouttaki H."/>
            <person name="He Z."/>
            <person name="Zhou J."/>
            <person name="Hemme C.L."/>
            <person name="Woyke T."/>
        </authorList>
    </citation>
    <scope>NUCLEOTIDE SEQUENCE [LARGE SCALE GENOMIC DNA]</scope>
    <source>
        <strain evidence="2">DSM 2782</strain>
    </source>
</reference>
<protein>
    <submittedName>
        <fullName evidence="2">SigmaK-factor processing regulatory BofA</fullName>
    </submittedName>
</protein>
<dbReference type="Pfam" id="PF07441">
    <property type="entry name" value="BofA"/>
    <property type="match status" value="1"/>
</dbReference>
<dbReference type="EMBL" id="ACXX02000006">
    <property type="protein sequence ID" value="EGD47692.1"/>
    <property type="molecule type" value="Genomic_DNA"/>
</dbReference>
<keyword evidence="1" id="KW-1133">Transmembrane helix</keyword>
<reference evidence="2" key="1">
    <citation type="submission" date="2009-07" db="EMBL/GenBank/DDBJ databases">
        <authorList>
            <consortium name="US DOE Joint Genome Institute (JGI-PGF)"/>
            <person name="Lucas S."/>
            <person name="Copeland A."/>
            <person name="Lapidus A."/>
            <person name="Glavina del Rio T."/>
            <person name="Tice H."/>
            <person name="Bruce D."/>
            <person name="Goodwin L."/>
            <person name="Pitluck S."/>
            <person name="Larimer F."/>
            <person name="Land M.L."/>
            <person name="Mouttaki H."/>
            <person name="He Z."/>
            <person name="Zhou J."/>
            <person name="Hemme C.L."/>
        </authorList>
    </citation>
    <scope>NUCLEOTIDE SEQUENCE</scope>
    <source>
        <strain evidence="2">DSM 2782</strain>
    </source>
</reference>
<proteinExistence type="predicted"/>
<feature type="transmembrane region" description="Helical" evidence="1">
    <location>
        <begin position="39"/>
        <end position="59"/>
    </location>
</feature>
<dbReference type="AlphaFoldDB" id="F1TCH5"/>
<organism evidence="2 3">
    <name type="scientific">Ruminiclostridium papyrosolvens DSM 2782</name>
    <dbReference type="NCBI Taxonomy" id="588581"/>
    <lineage>
        <taxon>Bacteria</taxon>
        <taxon>Bacillati</taxon>
        <taxon>Bacillota</taxon>
        <taxon>Clostridia</taxon>
        <taxon>Eubacteriales</taxon>
        <taxon>Oscillospiraceae</taxon>
        <taxon>Ruminiclostridium</taxon>
    </lineage>
</organism>